<dbReference type="InterPro" id="IPR014776">
    <property type="entry name" value="4pyrrole_Mease_sub2"/>
</dbReference>
<dbReference type="NCBIfam" id="TIGR00096">
    <property type="entry name" value="16S rRNA (cytidine(1402)-2'-O)-methyltransferase"/>
    <property type="match status" value="1"/>
</dbReference>
<evidence type="ECO:0000256" key="3">
    <source>
        <dbReference type="ARBA" id="ARBA00022603"/>
    </source>
</evidence>
<dbReference type="GO" id="GO:0005737">
    <property type="term" value="C:cytoplasm"/>
    <property type="evidence" value="ECO:0007669"/>
    <property type="project" value="UniProtKB-SubCell"/>
</dbReference>
<dbReference type="RefSeq" id="WP_130434062.1">
    <property type="nucleotide sequence ID" value="NZ_SGXF01000001.1"/>
</dbReference>
<organism evidence="8 9">
    <name type="scientific">Cuneatibacter caecimuris</name>
    <dbReference type="NCBI Taxonomy" id="1796618"/>
    <lineage>
        <taxon>Bacteria</taxon>
        <taxon>Bacillati</taxon>
        <taxon>Bacillota</taxon>
        <taxon>Clostridia</taxon>
        <taxon>Lachnospirales</taxon>
        <taxon>Lachnospiraceae</taxon>
        <taxon>Cuneatibacter</taxon>
    </lineage>
</organism>
<evidence type="ECO:0000313" key="9">
    <source>
        <dbReference type="Proteomes" id="UP000292927"/>
    </source>
</evidence>
<accession>A0A4Q7PUX0</accession>
<keyword evidence="4 6" id="KW-0808">Transferase</keyword>
<protein>
    <recommendedName>
        <fullName evidence="6">Ribosomal RNA small subunit methyltransferase I</fullName>
        <ecNumber evidence="6">2.1.1.198</ecNumber>
    </recommendedName>
    <alternativeName>
        <fullName evidence="6">16S rRNA 2'-O-ribose C1402 methyltransferase</fullName>
    </alternativeName>
    <alternativeName>
        <fullName evidence="6">rRNA (cytidine-2'-O-)-methyltransferase RsmI</fullName>
    </alternativeName>
</protein>
<keyword evidence="2 6" id="KW-0698">rRNA processing</keyword>
<evidence type="ECO:0000256" key="6">
    <source>
        <dbReference type="HAMAP-Rule" id="MF_01877"/>
    </source>
</evidence>
<comment type="caution">
    <text evidence="8">The sequence shown here is derived from an EMBL/GenBank/DDBJ whole genome shotgun (WGS) entry which is preliminary data.</text>
</comment>
<dbReference type="FunFam" id="3.30.950.10:FF:000002">
    <property type="entry name" value="Ribosomal RNA small subunit methyltransferase I"/>
    <property type="match status" value="1"/>
</dbReference>
<keyword evidence="3 6" id="KW-0489">Methyltransferase</keyword>
<dbReference type="FunFam" id="3.40.1010.10:FF:000002">
    <property type="entry name" value="Ribosomal RNA small subunit methyltransferase I"/>
    <property type="match status" value="1"/>
</dbReference>
<dbReference type="PANTHER" id="PTHR46111:SF1">
    <property type="entry name" value="RIBOSOMAL RNA SMALL SUBUNIT METHYLTRANSFERASE I"/>
    <property type="match status" value="1"/>
</dbReference>
<name>A0A4Q7PUX0_9FIRM</name>
<dbReference type="Pfam" id="PF00590">
    <property type="entry name" value="TP_methylase"/>
    <property type="match status" value="1"/>
</dbReference>
<keyword evidence="5 6" id="KW-0949">S-adenosyl-L-methionine</keyword>
<evidence type="ECO:0000256" key="4">
    <source>
        <dbReference type="ARBA" id="ARBA00022679"/>
    </source>
</evidence>
<gene>
    <name evidence="6" type="primary">rsmI</name>
    <name evidence="8" type="ORF">EV209_1265</name>
</gene>
<dbReference type="InterPro" id="IPR000878">
    <property type="entry name" value="4pyrrol_Mease"/>
</dbReference>
<keyword evidence="9" id="KW-1185">Reference proteome</keyword>
<dbReference type="CDD" id="cd11648">
    <property type="entry name" value="RsmI"/>
    <property type="match status" value="1"/>
</dbReference>
<comment type="function">
    <text evidence="6">Catalyzes the 2'-O-methylation of the ribose of cytidine 1402 (C1402) in 16S rRNA.</text>
</comment>
<dbReference type="PIRSF" id="PIRSF005917">
    <property type="entry name" value="MTase_YraL"/>
    <property type="match status" value="1"/>
</dbReference>
<dbReference type="OrthoDB" id="9809084at2"/>
<dbReference type="InterPro" id="IPR014777">
    <property type="entry name" value="4pyrrole_Mease_sub1"/>
</dbReference>
<evidence type="ECO:0000313" key="8">
    <source>
        <dbReference type="EMBL" id="RZT03130.1"/>
    </source>
</evidence>
<proteinExistence type="inferred from homology"/>
<dbReference type="GO" id="GO:0070677">
    <property type="term" value="F:rRNA (cytosine-2'-O-)-methyltransferase activity"/>
    <property type="evidence" value="ECO:0007669"/>
    <property type="project" value="UniProtKB-UniRule"/>
</dbReference>
<comment type="subcellular location">
    <subcellularLocation>
        <location evidence="6">Cytoplasm</location>
    </subcellularLocation>
</comment>
<feature type="domain" description="Tetrapyrrole methylase" evidence="7">
    <location>
        <begin position="4"/>
        <end position="203"/>
    </location>
</feature>
<dbReference type="HAMAP" id="MF_01877">
    <property type="entry name" value="16SrRNA_methyltr_I"/>
    <property type="match status" value="1"/>
</dbReference>
<dbReference type="InterPro" id="IPR035996">
    <property type="entry name" value="4pyrrol_Methylase_sf"/>
</dbReference>
<reference evidence="8 9" key="1">
    <citation type="submission" date="2019-02" db="EMBL/GenBank/DDBJ databases">
        <title>Genomic Encyclopedia of Type Strains, Phase IV (KMG-IV): sequencing the most valuable type-strain genomes for metagenomic binning, comparative biology and taxonomic classification.</title>
        <authorList>
            <person name="Goeker M."/>
        </authorList>
    </citation>
    <scope>NUCLEOTIDE SEQUENCE [LARGE SCALE GENOMIC DNA]</scope>
    <source>
        <strain evidence="8 9">DSM 29486</strain>
    </source>
</reference>
<comment type="catalytic activity">
    <reaction evidence="6">
        <text>cytidine(1402) in 16S rRNA + S-adenosyl-L-methionine = 2'-O-methylcytidine(1402) in 16S rRNA + S-adenosyl-L-homocysteine + H(+)</text>
        <dbReference type="Rhea" id="RHEA:42924"/>
        <dbReference type="Rhea" id="RHEA-COMP:10285"/>
        <dbReference type="Rhea" id="RHEA-COMP:10286"/>
        <dbReference type="ChEBI" id="CHEBI:15378"/>
        <dbReference type="ChEBI" id="CHEBI:57856"/>
        <dbReference type="ChEBI" id="CHEBI:59789"/>
        <dbReference type="ChEBI" id="CHEBI:74495"/>
        <dbReference type="ChEBI" id="CHEBI:82748"/>
        <dbReference type="EC" id="2.1.1.198"/>
    </reaction>
</comment>
<dbReference type="EC" id="2.1.1.198" evidence="6"/>
<evidence type="ECO:0000256" key="5">
    <source>
        <dbReference type="ARBA" id="ARBA00022691"/>
    </source>
</evidence>
<dbReference type="Proteomes" id="UP000292927">
    <property type="component" value="Unassembled WGS sequence"/>
</dbReference>
<evidence type="ECO:0000256" key="2">
    <source>
        <dbReference type="ARBA" id="ARBA00022552"/>
    </source>
</evidence>
<keyword evidence="1 6" id="KW-0963">Cytoplasm</keyword>
<comment type="similarity">
    <text evidence="6">Belongs to the methyltransferase superfamily. RsmI family.</text>
</comment>
<dbReference type="EMBL" id="SGXF01000001">
    <property type="protein sequence ID" value="RZT03130.1"/>
    <property type="molecule type" value="Genomic_DNA"/>
</dbReference>
<sequence>MEGKLYLCATPIGNLEDMTFRAVRILGEVDLIAAEDTRNSIKLLNHFNIQKPMTSYHEFNKYDKARILVEKMKEGRQIALITDAGMPGISDPGEELVRQCHEAGIPVTALPGACACVTALALSGLPARRFCFEAFLPADKKQRQAVLKELKTETRTILLYEAPHRLVRTLEILLGELGNRRATVCRELTKKHETVFVTTLEEALRQYQASDPRGECVIVVEGRSQQEMEAEKQAEWQEMELEEHMKLYLDSGHDRKEAMRLVAKDRGISKREVYQQLLTGEG</sequence>
<dbReference type="Gene3D" id="3.30.950.10">
    <property type="entry name" value="Methyltransferase, Cobalt-precorrin-4 Transmethylase, Domain 2"/>
    <property type="match status" value="1"/>
</dbReference>
<dbReference type="InterPro" id="IPR008189">
    <property type="entry name" value="rRNA_ssu_MeTfrase_I"/>
</dbReference>
<dbReference type="PANTHER" id="PTHR46111">
    <property type="entry name" value="RIBOSOMAL RNA SMALL SUBUNIT METHYLTRANSFERASE I"/>
    <property type="match status" value="1"/>
</dbReference>
<evidence type="ECO:0000259" key="7">
    <source>
        <dbReference type="Pfam" id="PF00590"/>
    </source>
</evidence>
<dbReference type="SUPFAM" id="SSF53790">
    <property type="entry name" value="Tetrapyrrole methylase"/>
    <property type="match status" value="1"/>
</dbReference>
<dbReference type="AlphaFoldDB" id="A0A4Q7PUX0"/>
<evidence type="ECO:0000256" key="1">
    <source>
        <dbReference type="ARBA" id="ARBA00022490"/>
    </source>
</evidence>
<dbReference type="Gene3D" id="3.40.1010.10">
    <property type="entry name" value="Cobalt-precorrin-4 Transmethylase, Domain 1"/>
    <property type="match status" value="1"/>
</dbReference>